<reference evidence="6 7" key="1">
    <citation type="submission" date="2022-12" db="EMBL/GenBank/DDBJ databases">
        <title>Chromosome-level genome of Tegillarca granosa.</title>
        <authorList>
            <person name="Kim J."/>
        </authorList>
    </citation>
    <scope>NUCLEOTIDE SEQUENCE [LARGE SCALE GENOMIC DNA]</scope>
    <source>
        <strain evidence="6">Teg-2019</strain>
        <tissue evidence="6">Adductor muscle</tissue>
    </source>
</reference>
<comment type="caution">
    <text evidence="6">The sequence shown here is derived from an EMBL/GenBank/DDBJ whole genome shotgun (WGS) entry which is preliminary data.</text>
</comment>
<feature type="domain" description="RRM" evidence="5">
    <location>
        <begin position="174"/>
        <end position="256"/>
    </location>
</feature>
<protein>
    <recommendedName>
        <fullName evidence="5">RRM domain-containing protein</fullName>
    </recommendedName>
</protein>
<name>A0ABQ9FT16_TEGGR</name>
<dbReference type="PROSITE" id="PS50102">
    <property type="entry name" value="RRM"/>
    <property type="match status" value="1"/>
</dbReference>
<dbReference type="CDD" id="cd12230">
    <property type="entry name" value="RRM1_U2AF65"/>
    <property type="match status" value="1"/>
</dbReference>
<evidence type="ECO:0000256" key="4">
    <source>
        <dbReference type="PROSITE-ProRule" id="PRU00176"/>
    </source>
</evidence>
<evidence type="ECO:0000259" key="5">
    <source>
        <dbReference type="PROSITE" id="PS50102"/>
    </source>
</evidence>
<evidence type="ECO:0000256" key="3">
    <source>
        <dbReference type="ARBA" id="ARBA00023187"/>
    </source>
</evidence>
<dbReference type="Gene3D" id="3.30.70.330">
    <property type="match status" value="1"/>
</dbReference>
<keyword evidence="7" id="KW-1185">Reference proteome</keyword>
<accession>A0ABQ9FT16</accession>
<dbReference type="SUPFAM" id="SSF54928">
    <property type="entry name" value="RNA-binding domain, RBD"/>
    <property type="match status" value="1"/>
</dbReference>
<sequence length="310" mass="35182">MHTYLEGKRSVMSAADLEYQDFERQLAENKAGHLEIFRGKDNMKKKTKEKGRSRGLLIEEDLVAEIERGQDPETEETEKDAQEGYIDQMQLDAIQIAESLFVCSRSKERPVVRRRKKPYKYWDVPAVGFEHITPMQYKAMQSAGQIPQSVPVPNAAITHTTVPFAGSAISRQARRLYVGNIPFGVTEEAMMDFFNHQMRLTGLSQAEGNPIIAVQINLDKNFAFLEFRSVDETTQAMAFDGINFQGQSLKIRRPRDYQPLPGMSEAPTVNVPGVVSTVVQDSPHKIFIGGLPNYLNEDQQLKEQLRENKF</sequence>
<dbReference type="SMART" id="SM00360">
    <property type="entry name" value="RRM"/>
    <property type="match status" value="1"/>
</dbReference>
<dbReference type="EMBL" id="JARBDR010000214">
    <property type="protein sequence ID" value="KAJ8319435.1"/>
    <property type="molecule type" value="Genomic_DNA"/>
</dbReference>
<keyword evidence="1" id="KW-0507">mRNA processing</keyword>
<dbReference type="InterPro" id="IPR012677">
    <property type="entry name" value="Nucleotide-bd_a/b_plait_sf"/>
</dbReference>
<proteinExistence type="predicted"/>
<dbReference type="InterPro" id="IPR035979">
    <property type="entry name" value="RBD_domain_sf"/>
</dbReference>
<evidence type="ECO:0000313" key="6">
    <source>
        <dbReference type="EMBL" id="KAJ8319435.1"/>
    </source>
</evidence>
<gene>
    <name evidence="6" type="ORF">KUTeg_004526</name>
</gene>
<evidence type="ECO:0000313" key="7">
    <source>
        <dbReference type="Proteomes" id="UP001217089"/>
    </source>
</evidence>
<dbReference type="PANTHER" id="PTHR23139">
    <property type="entry name" value="RNA-BINDING PROTEIN"/>
    <property type="match status" value="1"/>
</dbReference>
<organism evidence="6 7">
    <name type="scientific">Tegillarca granosa</name>
    <name type="common">Malaysian cockle</name>
    <name type="synonym">Anadara granosa</name>
    <dbReference type="NCBI Taxonomy" id="220873"/>
    <lineage>
        <taxon>Eukaryota</taxon>
        <taxon>Metazoa</taxon>
        <taxon>Spiralia</taxon>
        <taxon>Lophotrochozoa</taxon>
        <taxon>Mollusca</taxon>
        <taxon>Bivalvia</taxon>
        <taxon>Autobranchia</taxon>
        <taxon>Pteriomorphia</taxon>
        <taxon>Arcoida</taxon>
        <taxon>Arcoidea</taxon>
        <taxon>Arcidae</taxon>
        <taxon>Tegillarca</taxon>
    </lineage>
</organism>
<evidence type="ECO:0000256" key="2">
    <source>
        <dbReference type="ARBA" id="ARBA00022884"/>
    </source>
</evidence>
<keyword evidence="2 4" id="KW-0694">RNA-binding</keyword>
<evidence type="ECO:0000256" key="1">
    <source>
        <dbReference type="ARBA" id="ARBA00022664"/>
    </source>
</evidence>
<dbReference type="InterPro" id="IPR000504">
    <property type="entry name" value="RRM_dom"/>
</dbReference>
<keyword evidence="3" id="KW-0508">mRNA splicing</keyword>
<dbReference type="Proteomes" id="UP001217089">
    <property type="component" value="Unassembled WGS sequence"/>
</dbReference>